<dbReference type="EMBL" id="GEZM01007427">
    <property type="protein sequence ID" value="JAV95210.1"/>
    <property type="molecule type" value="Transcribed_RNA"/>
</dbReference>
<keyword evidence="5 6" id="KW-0472">Membrane</keyword>
<evidence type="ECO:0000256" key="6">
    <source>
        <dbReference type="SAM" id="Phobius"/>
    </source>
</evidence>
<reference evidence="9" key="1">
    <citation type="journal article" date="2016" name="Sci. Rep.">
        <title>Molecular characterization of firefly nuptial gifts: a multi-omics approach sheds light on postcopulatory sexual selection.</title>
        <authorList>
            <person name="Al-Wathiqui N."/>
            <person name="Fallon T.R."/>
            <person name="South A."/>
            <person name="Weng J.K."/>
            <person name="Lewis S.M."/>
        </authorList>
    </citation>
    <scope>NUCLEOTIDE SEQUENCE</scope>
</reference>
<dbReference type="PANTHER" id="PTHR12770:SF31">
    <property type="entry name" value="RUS FAMILY MEMBER 1"/>
    <property type="match status" value="1"/>
</dbReference>
<evidence type="ECO:0000256" key="4">
    <source>
        <dbReference type="ARBA" id="ARBA00022989"/>
    </source>
</evidence>
<dbReference type="PANTHER" id="PTHR12770">
    <property type="entry name" value="RUS1 FAMILY PROTEIN C16ORF58"/>
    <property type="match status" value="1"/>
</dbReference>
<feature type="domain" description="Protein root UVB sensitive/RUS" evidence="7">
    <location>
        <begin position="46"/>
        <end position="278"/>
    </location>
</feature>
<feature type="domain" description="Root UVB sensitive protein C-terminal" evidence="8">
    <location>
        <begin position="282"/>
        <end position="465"/>
    </location>
</feature>
<proteinExistence type="inferred from homology"/>
<evidence type="ECO:0000259" key="7">
    <source>
        <dbReference type="Pfam" id="PF04884"/>
    </source>
</evidence>
<accession>A0A1Y1NEA1</accession>
<comment type="similarity">
    <text evidence="2">Belongs to the RUS1 family.</text>
</comment>
<evidence type="ECO:0000256" key="5">
    <source>
        <dbReference type="ARBA" id="ARBA00023136"/>
    </source>
</evidence>
<dbReference type="InterPro" id="IPR054549">
    <property type="entry name" value="UVB_sens_RUS_dom"/>
</dbReference>
<keyword evidence="4 6" id="KW-1133">Transmembrane helix</keyword>
<evidence type="ECO:0000256" key="2">
    <source>
        <dbReference type="ARBA" id="ARBA00007558"/>
    </source>
</evidence>
<evidence type="ECO:0000313" key="9">
    <source>
        <dbReference type="EMBL" id="JAV95210.1"/>
    </source>
</evidence>
<evidence type="ECO:0000256" key="1">
    <source>
        <dbReference type="ARBA" id="ARBA00004370"/>
    </source>
</evidence>
<feature type="transmembrane region" description="Helical" evidence="6">
    <location>
        <begin position="238"/>
        <end position="261"/>
    </location>
</feature>
<name>A0A1Y1NEA1_PHOPY</name>
<protein>
    <submittedName>
        <fullName evidence="9">Uncharacterized protein</fullName>
    </submittedName>
</protein>
<keyword evidence="3 6" id="KW-0812">Transmembrane</keyword>
<dbReference type="Pfam" id="PF04884">
    <property type="entry name" value="UVB_sens_prot"/>
    <property type="match status" value="1"/>
</dbReference>
<dbReference type="GO" id="GO:0016020">
    <property type="term" value="C:membrane"/>
    <property type="evidence" value="ECO:0007669"/>
    <property type="project" value="UniProtKB-SubCell"/>
</dbReference>
<dbReference type="InterPro" id="IPR006968">
    <property type="entry name" value="RUS_fam"/>
</dbReference>
<evidence type="ECO:0000259" key="8">
    <source>
        <dbReference type="Pfam" id="PF24160"/>
    </source>
</evidence>
<sequence length="485" mass="53946">MPNTDTLLSEKCGALGRTIIYQKNSVTNKVIRLNTSNSLATSVVDRVKDLAREVFLPHGYPDSVSSDYLEYQVWDTIQAFCSTITGTFTTQAILKSVGVGDAEATPFAAALTWIMKDGTGMLGRIVFAWWKGNSLDADCKKWRLCADILNDGAMFLELLAPYVGHFSLQILCVTTSMKAVVGVAGGATRASITQHQAIQGNMADVSAKDGSQETCVNLIASIVGIFLLAVVTDWRWEWIVFFLFVGVHLVANYFAVCSLNLPHLNTARLNHVLNTYLHYDTVPQPTIVNKNESVIIGFGPAISDLCGFKIKLGQSVKRLPATVTAFELSFLVDMYKNSKYLVVPDVKSRIMYVILEKGESVEDAIGAYFHTVLLGIATCYYNQENSNVYANRHLNHTTSVTRLHTALKSHQKIVVHKNEKLPIDALKTFFTFAQQEVAMFFVALRTNGWNLNTHSIEIGGWRGQWKDLLTRSPVHHPPFDRQKTE</sequence>
<comment type="subcellular location">
    <subcellularLocation>
        <location evidence="1">Membrane</location>
    </subcellularLocation>
</comment>
<feature type="transmembrane region" description="Helical" evidence="6">
    <location>
        <begin position="215"/>
        <end position="232"/>
    </location>
</feature>
<dbReference type="AlphaFoldDB" id="A0A1Y1NEA1"/>
<organism evidence="9">
    <name type="scientific">Photinus pyralis</name>
    <name type="common">Common eastern firefly</name>
    <name type="synonym">Lampyris pyralis</name>
    <dbReference type="NCBI Taxonomy" id="7054"/>
    <lineage>
        <taxon>Eukaryota</taxon>
        <taxon>Metazoa</taxon>
        <taxon>Ecdysozoa</taxon>
        <taxon>Arthropoda</taxon>
        <taxon>Hexapoda</taxon>
        <taxon>Insecta</taxon>
        <taxon>Pterygota</taxon>
        <taxon>Neoptera</taxon>
        <taxon>Endopterygota</taxon>
        <taxon>Coleoptera</taxon>
        <taxon>Polyphaga</taxon>
        <taxon>Elateriformia</taxon>
        <taxon>Elateroidea</taxon>
        <taxon>Lampyridae</taxon>
        <taxon>Lampyrinae</taxon>
        <taxon>Photinus</taxon>
    </lineage>
</organism>
<evidence type="ECO:0000256" key="3">
    <source>
        <dbReference type="ARBA" id="ARBA00022692"/>
    </source>
</evidence>
<dbReference type="Pfam" id="PF24160">
    <property type="entry name" value="UVB_sens_C"/>
    <property type="match status" value="1"/>
</dbReference>
<dbReference type="InterPro" id="IPR055412">
    <property type="entry name" value="UVB_sens_C"/>
</dbReference>